<feature type="compositionally biased region" description="Basic and acidic residues" evidence="2">
    <location>
        <begin position="310"/>
        <end position="322"/>
    </location>
</feature>
<dbReference type="Pfam" id="PF04502">
    <property type="entry name" value="Saf4_Yju2"/>
    <property type="match status" value="1"/>
</dbReference>
<sequence length="373" mass="43297">MGERKGQNHYYPADFNYKVHKNLNNYHGTHALRERAKKIKEGILTIRFEMPFNVWCLGCNNHVGMGVRYNAEKKKIGMYYTTPLYEFRMKCHLCDNYYVIRTDPKNFDYELVEGLRRQEKRFDPADLNNLGAVDRTFNLKLSSDAMFKKEHDADDKQKLESEETSLARLEWIQSRMHDDYSVNAYLRKAFRGEKKSLNDRRTADEDLKKRLSTSIHLQPELSDDKILAKQMLTYKDSTKSYEDRSSQIKEEILSKPLFGESSRPSTSNDAKSIVKEQLRKKRTSFDTFRSTDLDDVKRNRNGLGIIHCKQEDPSYRNNDTQKMENYSPIKSQLPDLKESKNPVKPEMSGISGSTNAPFSNLSVLAGYGSDSSE</sequence>
<feature type="region of interest" description="Disordered" evidence="2">
    <location>
        <begin position="310"/>
        <end position="373"/>
    </location>
</feature>
<organism evidence="3 4">
    <name type="scientific">Ditylenchus destructor</name>
    <dbReference type="NCBI Taxonomy" id="166010"/>
    <lineage>
        <taxon>Eukaryota</taxon>
        <taxon>Metazoa</taxon>
        <taxon>Ecdysozoa</taxon>
        <taxon>Nematoda</taxon>
        <taxon>Chromadorea</taxon>
        <taxon>Rhabditida</taxon>
        <taxon>Tylenchina</taxon>
        <taxon>Tylenchomorpha</taxon>
        <taxon>Sphaerularioidea</taxon>
        <taxon>Anguinidae</taxon>
        <taxon>Anguininae</taxon>
        <taxon>Ditylenchus</taxon>
    </lineage>
</organism>
<accession>A0AAD4R3D7</accession>
<evidence type="ECO:0000256" key="2">
    <source>
        <dbReference type="SAM" id="MobiDB-lite"/>
    </source>
</evidence>
<feature type="region of interest" description="Disordered" evidence="2">
    <location>
        <begin position="252"/>
        <end position="275"/>
    </location>
</feature>
<protein>
    <submittedName>
        <fullName evidence="3">Coiled-coil domain-containing protein like protein</fullName>
    </submittedName>
</protein>
<dbReference type="GO" id="GO:0000398">
    <property type="term" value="P:mRNA splicing, via spliceosome"/>
    <property type="evidence" value="ECO:0007669"/>
    <property type="project" value="InterPro"/>
</dbReference>
<evidence type="ECO:0000313" key="3">
    <source>
        <dbReference type="EMBL" id="KAI1720025.1"/>
    </source>
</evidence>
<dbReference type="GO" id="GO:0005684">
    <property type="term" value="C:U2-type spliceosomal complex"/>
    <property type="evidence" value="ECO:0007669"/>
    <property type="project" value="TreeGrafter"/>
</dbReference>
<name>A0AAD4R3D7_9BILA</name>
<dbReference type="EMBL" id="JAKKPZ010000006">
    <property type="protein sequence ID" value="KAI1720025.1"/>
    <property type="molecule type" value="Genomic_DNA"/>
</dbReference>
<proteinExistence type="inferred from homology"/>
<comment type="similarity">
    <text evidence="1">Belongs to the CWC16 family.</text>
</comment>
<feature type="compositionally biased region" description="Polar residues" evidence="2">
    <location>
        <begin position="350"/>
        <end position="362"/>
    </location>
</feature>
<evidence type="ECO:0000313" key="4">
    <source>
        <dbReference type="Proteomes" id="UP001201812"/>
    </source>
</evidence>
<dbReference type="InterPro" id="IPR007590">
    <property type="entry name" value="Saf4/Yju2"/>
</dbReference>
<dbReference type="GO" id="GO:0071014">
    <property type="term" value="C:post-mRNA release spliceosomal complex"/>
    <property type="evidence" value="ECO:0007669"/>
    <property type="project" value="TreeGrafter"/>
</dbReference>
<dbReference type="PANTHER" id="PTHR12111:SF2">
    <property type="entry name" value="SPLICING FACTOR YJU2B-RELATED"/>
    <property type="match status" value="1"/>
</dbReference>
<comment type="caution">
    <text evidence="3">The sequence shown here is derived from an EMBL/GenBank/DDBJ whole genome shotgun (WGS) entry which is preliminary data.</text>
</comment>
<reference evidence="3" key="1">
    <citation type="submission" date="2022-01" db="EMBL/GenBank/DDBJ databases">
        <title>Genome Sequence Resource for Two Populations of Ditylenchus destructor, the Migratory Endoparasitic Phytonematode.</title>
        <authorList>
            <person name="Zhang H."/>
            <person name="Lin R."/>
            <person name="Xie B."/>
        </authorList>
    </citation>
    <scope>NUCLEOTIDE SEQUENCE</scope>
    <source>
        <strain evidence="3">BazhouSP</strain>
    </source>
</reference>
<dbReference type="PANTHER" id="PTHR12111">
    <property type="entry name" value="SPLICING FACTOR YJU2"/>
    <property type="match status" value="1"/>
</dbReference>
<dbReference type="Proteomes" id="UP001201812">
    <property type="component" value="Unassembled WGS sequence"/>
</dbReference>
<keyword evidence="4" id="KW-1185">Reference proteome</keyword>
<evidence type="ECO:0000256" key="1">
    <source>
        <dbReference type="ARBA" id="ARBA00005595"/>
    </source>
</evidence>
<dbReference type="AlphaFoldDB" id="A0AAD4R3D7"/>
<gene>
    <name evidence="3" type="ORF">DdX_05394</name>
</gene>